<keyword evidence="10" id="KW-1185">Reference proteome</keyword>
<evidence type="ECO:0000256" key="3">
    <source>
        <dbReference type="ARBA" id="ARBA00022475"/>
    </source>
</evidence>
<dbReference type="Gene3D" id="1.20.1250.20">
    <property type="entry name" value="MFS general substrate transporter like domains"/>
    <property type="match status" value="3"/>
</dbReference>
<evidence type="ECO:0000256" key="2">
    <source>
        <dbReference type="ARBA" id="ARBA00022448"/>
    </source>
</evidence>
<organism evidence="9 10">
    <name type="scientific">Eilatimonas milleporae</name>
    <dbReference type="NCBI Taxonomy" id="911205"/>
    <lineage>
        <taxon>Bacteria</taxon>
        <taxon>Pseudomonadati</taxon>
        <taxon>Pseudomonadota</taxon>
        <taxon>Alphaproteobacteria</taxon>
        <taxon>Kordiimonadales</taxon>
        <taxon>Kordiimonadaceae</taxon>
        <taxon>Eilatimonas</taxon>
    </lineage>
</organism>
<feature type="transmembrane region" description="Helical" evidence="8">
    <location>
        <begin position="179"/>
        <end position="197"/>
    </location>
</feature>
<dbReference type="InParanoid" id="A0A3M0C5E3"/>
<evidence type="ECO:0000256" key="1">
    <source>
        <dbReference type="ARBA" id="ARBA00004651"/>
    </source>
</evidence>
<proteinExistence type="predicted"/>
<keyword evidence="6 8" id="KW-1133">Transmembrane helix</keyword>
<gene>
    <name evidence="9" type="ORF">BXY39_2522</name>
</gene>
<feature type="transmembrane region" description="Helical" evidence="8">
    <location>
        <begin position="379"/>
        <end position="398"/>
    </location>
</feature>
<reference evidence="9 10" key="1">
    <citation type="submission" date="2018-10" db="EMBL/GenBank/DDBJ databases">
        <title>Genomic Encyclopedia of Archaeal and Bacterial Type Strains, Phase II (KMG-II): from individual species to whole genera.</title>
        <authorList>
            <person name="Goeker M."/>
        </authorList>
    </citation>
    <scope>NUCLEOTIDE SEQUENCE [LARGE SCALE GENOMIC DNA]</scope>
    <source>
        <strain evidence="9 10">DSM 25217</strain>
    </source>
</reference>
<keyword evidence="4 8" id="KW-0812">Transmembrane</keyword>
<dbReference type="PANTHER" id="PTHR23517">
    <property type="entry name" value="RESISTANCE PROTEIN MDTM, PUTATIVE-RELATED-RELATED"/>
    <property type="match status" value="1"/>
</dbReference>
<evidence type="ECO:0000256" key="5">
    <source>
        <dbReference type="ARBA" id="ARBA00022856"/>
    </source>
</evidence>
<name>A0A3M0C5E3_9PROT</name>
<dbReference type="GO" id="GO:0015833">
    <property type="term" value="P:peptide transport"/>
    <property type="evidence" value="ECO:0007669"/>
    <property type="project" value="UniProtKB-KW"/>
</dbReference>
<feature type="transmembrane region" description="Helical" evidence="8">
    <location>
        <begin position="443"/>
        <end position="463"/>
    </location>
</feature>
<dbReference type="OrthoDB" id="9772725at2"/>
<dbReference type="InterPro" id="IPR036259">
    <property type="entry name" value="MFS_trans_sf"/>
</dbReference>
<keyword evidence="5" id="KW-0653">Protein transport</keyword>
<feature type="transmembrane region" description="Helical" evidence="8">
    <location>
        <begin position="45"/>
        <end position="62"/>
    </location>
</feature>
<sequence>MAAGQDMAGQKNMSLRRTFLGHPGGVYLIAAVEVWERFSFYGMRGLLVLFLIAPATQGGFGWGEGQALRFYGAYIGLAYAAPIIGGYLADHHLGPRRALFWGAMLMCAGHFLMTGPVLFPWLIGQLHGVPLHALLHSSPDLAMGALATTGEVAARLAAMARTAGVSASALGAAYLSASYSFYLAVGLIVLGTGFFKPSTYAALGRLYAGDDPHRENGVFLYQIAVNLGAMFSALIAGTLGEKYGWHYGFSAAGVGMVIGALIYNWKQNAYLGRIPHMPPARAHRARHGRRADLSPAERRRLLTIAVMGIFSGLYWLAAEQSGGSINIYAAQHTDRAVLGFEIPATWFQSLNPFFIVVLTPPAMIVWLRLGRRVNQAQKFGIGFVLTAVGFGLMVGAFFEGLYAVDGRSAALWLVGAYLFVTLGELCINSVGLNFVNTYAPLRMVGIVLSFWFLCTAVANYGSGLVGSLTQSVPDGAVFGGIAFGCLCAAALLFIMSKSFSSWLEAPDGGVK</sequence>
<dbReference type="InterPro" id="IPR050171">
    <property type="entry name" value="MFS_Transporters"/>
</dbReference>
<evidence type="ECO:0000256" key="4">
    <source>
        <dbReference type="ARBA" id="ARBA00022692"/>
    </source>
</evidence>
<dbReference type="InterPro" id="IPR005279">
    <property type="entry name" value="Dipep/tripep_permease"/>
</dbReference>
<feature type="transmembrane region" description="Helical" evidence="8">
    <location>
        <begin position="475"/>
        <end position="494"/>
    </location>
</feature>
<evidence type="ECO:0000256" key="6">
    <source>
        <dbReference type="ARBA" id="ARBA00022989"/>
    </source>
</evidence>
<keyword evidence="2" id="KW-0813">Transport</keyword>
<protein>
    <submittedName>
        <fullName evidence="9">POT family proton-dependent oligopeptide transporter</fullName>
    </submittedName>
</protein>
<keyword evidence="7 8" id="KW-0472">Membrane</keyword>
<feature type="transmembrane region" description="Helical" evidence="8">
    <location>
        <begin position="218"/>
        <end position="239"/>
    </location>
</feature>
<accession>A0A3M0C5E3</accession>
<dbReference type="AlphaFoldDB" id="A0A3M0C5E3"/>
<evidence type="ECO:0000256" key="8">
    <source>
        <dbReference type="SAM" id="Phobius"/>
    </source>
</evidence>
<comment type="caution">
    <text evidence="9">The sequence shown here is derived from an EMBL/GenBank/DDBJ whole genome shotgun (WGS) entry which is preliminary data.</text>
</comment>
<evidence type="ECO:0000256" key="7">
    <source>
        <dbReference type="ARBA" id="ARBA00023136"/>
    </source>
</evidence>
<dbReference type="SUPFAM" id="SSF103473">
    <property type="entry name" value="MFS general substrate transporter"/>
    <property type="match status" value="1"/>
</dbReference>
<feature type="transmembrane region" description="Helical" evidence="8">
    <location>
        <begin position="299"/>
        <end position="317"/>
    </location>
</feature>
<dbReference type="Pfam" id="PF00854">
    <property type="entry name" value="PTR2"/>
    <property type="match status" value="2"/>
</dbReference>
<dbReference type="InterPro" id="IPR000109">
    <property type="entry name" value="POT_fam"/>
</dbReference>
<keyword evidence="5" id="KW-0571">Peptide transport</keyword>
<dbReference type="EMBL" id="REFR01000012">
    <property type="protein sequence ID" value="RMB04948.1"/>
    <property type="molecule type" value="Genomic_DNA"/>
</dbReference>
<keyword evidence="3" id="KW-1003">Cell membrane</keyword>
<dbReference type="CDD" id="cd17346">
    <property type="entry name" value="MFS_DtpA_like"/>
    <property type="match status" value="1"/>
</dbReference>
<dbReference type="GO" id="GO:1904680">
    <property type="term" value="F:peptide transmembrane transporter activity"/>
    <property type="evidence" value="ECO:0007669"/>
    <property type="project" value="InterPro"/>
</dbReference>
<evidence type="ECO:0000313" key="9">
    <source>
        <dbReference type="EMBL" id="RMB04948.1"/>
    </source>
</evidence>
<feature type="transmembrane region" description="Helical" evidence="8">
    <location>
        <begin position="68"/>
        <end position="88"/>
    </location>
</feature>
<dbReference type="Proteomes" id="UP000271227">
    <property type="component" value="Unassembled WGS sequence"/>
</dbReference>
<feature type="transmembrane region" description="Helical" evidence="8">
    <location>
        <begin position="245"/>
        <end position="265"/>
    </location>
</feature>
<dbReference type="PANTHER" id="PTHR23517:SF15">
    <property type="entry name" value="PROTON-DEPENDENT OLIGOPEPTIDE FAMILY TRANSPORT PROTEIN"/>
    <property type="match status" value="1"/>
</dbReference>
<feature type="transmembrane region" description="Helical" evidence="8">
    <location>
        <begin position="410"/>
        <end position="431"/>
    </location>
</feature>
<feature type="transmembrane region" description="Helical" evidence="8">
    <location>
        <begin position="346"/>
        <end position="367"/>
    </location>
</feature>
<comment type="subcellular location">
    <subcellularLocation>
        <location evidence="1">Cell membrane</location>
        <topology evidence="1">Multi-pass membrane protein</topology>
    </subcellularLocation>
</comment>
<feature type="transmembrane region" description="Helical" evidence="8">
    <location>
        <begin position="100"/>
        <end position="123"/>
    </location>
</feature>
<dbReference type="GO" id="GO:0005886">
    <property type="term" value="C:plasma membrane"/>
    <property type="evidence" value="ECO:0007669"/>
    <property type="project" value="UniProtKB-SubCell"/>
</dbReference>
<evidence type="ECO:0000313" key="10">
    <source>
        <dbReference type="Proteomes" id="UP000271227"/>
    </source>
</evidence>